<evidence type="ECO:0000256" key="1">
    <source>
        <dbReference type="SAM" id="MobiDB-lite"/>
    </source>
</evidence>
<feature type="compositionally biased region" description="Basic and acidic residues" evidence="1">
    <location>
        <begin position="141"/>
        <end position="152"/>
    </location>
</feature>
<evidence type="ECO:0000313" key="3">
    <source>
        <dbReference type="Proteomes" id="UP000198707"/>
    </source>
</evidence>
<name>A0A1H6XG22_9ACTN</name>
<evidence type="ECO:0008006" key="4">
    <source>
        <dbReference type="Google" id="ProtNLM"/>
    </source>
</evidence>
<sequence length="152" mass="17327">MTYPMVAGEPDLDRIPAPPAPQDEPEPDGQDLPFFILYLDGAEYTEELRRLSSWVEDLLLPVYGGEVSSGSPWCPRWWEHQEAIAYLHGLWLAWQERTGPKAQASDPATWHQSYLWPTMETLRSPNGPFAGCKTGSHRPKERPEVEDHFPVD</sequence>
<feature type="region of interest" description="Disordered" evidence="1">
    <location>
        <begin position="125"/>
        <end position="152"/>
    </location>
</feature>
<keyword evidence="3" id="KW-1185">Reference proteome</keyword>
<gene>
    <name evidence="2" type="ORF">SAMN05443287_103621</name>
</gene>
<accession>A0A1H6XG22</accession>
<proteinExistence type="predicted"/>
<protein>
    <recommendedName>
        <fullName evidence="4">DUF4913 domain-containing protein</fullName>
    </recommendedName>
</protein>
<evidence type="ECO:0000313" key="2">
    <source>
        <dbReference type="EMBL" id="SEJ28071.1"/>
    </source>
</evidence>
<dbReference type="STRING" id="1144548.SAMN05443287_103621"/>
<organism evidence="2 3">
    <name type="scientific">Micromonospora phaseoli</name>
    <dbReference type="NCBI Taxonomy" id="1144548"/>
    <lineage>
        <taxon>Bacteria</taxon>
        <taxon>Bacillati</taxon>
        <taxon>Actinomycetota</taxon>
        <taxon>Actinomycetes</taxon>
        <taxon>Micromonosporales</taxon>
        <taxon>Micromonosporaceae</taxon>
        <taxon>Micromonospora</taxon>
    </lineage>
</organism>
<dbReference type="InterPro" id="IPR032584">
    <property type="entry name" value="DUF4913"/>
</dbReference>
<feature type="region of interest" description="Disordered" evidence="1">
    <location>
        <begin position="1"/>
        <end position="29"/>
    </location>
</feature>
<dbReference type="AlphaFoldDB" id="A0A1H6XG22"/>
<dbReference type="Proteomes" id="UP000198707">
    <property type="component" value="Unassembled WGS sequence"/>
</dbReference>
<dbReference type="RefSeq" id="WP_232521187.1">
    <property type="nucleotide sequence ID" value="NZ_BOPI01000001.1"/>
</dbReference>
<dbReference type="EMBL" id="FNYV01000003">
    <property type="protein sequence ID" value="SEJ28071.1"/>
    <property type="molecule type" value="Genomic_DNA"/>
</dbReference>
<dbReference type="Pfam" id="PF16259">
    <property type="entry name" value="DUF4913"/>
    <property type="match status" value="1"/>
</dbReference>
<reference evidence="3" key="1">
    <citation type="submission" date="2016-10" db="EMBL/GenBank/DDBJ databases">
        <authorList>
            <person name="Varghese N."/>
            <person name="Submissions S."/>
        </authorList>
    </citation>
    <scope>NUCLEOTIDE SEQUENCE [LARGE SCALE GENOMIC DNA]</scope>
    <source>
        <strain evidence="3">CGMCC 4.7038</strain>
    </source>
</reference>